<dbReference type="VEuPathDB" id="FungiDB:TRICI_003989"/>
<evidence type="ECO:0000313" key="1">
    <source>
        <dbReference type="EMBL" id="KAA8910978.1"/>
    </source>
</evidence>
<dbReference type="PANTHER" id="PTHR47784:SF5">
    <property type="entry name" value="STEROL UPTAKE CONTROL PROTEIN 2"/>
    <property type="match status" value="1"/>
</dbReference>
<gene>
    <name evidence="1" type="ORF">TRICI_003989</name>
</gene>
<comment type="caution">
    <text evidence="1">The sequence shown here is derived from an EMBL/GenBank/DDBJ whole genome shotgun (WGS) entry which is preliminary data.</text>
</comment>
<dbReference type="InterPro" id="IPR053157">
    <property type="entry name" value="Sterol_Uptake_Regulator"/>
</dbReference>
<keyword evidence="2" id="KW-1185">Reference proteome</keyword>
<dbReference type="OrthoDB" id="416217at2759"/>
<dbReference type="AlphaFoldDB" id="A0A642V2G8"/>
<organism evidence="1 2">
    <name type="scientific">Trichomonascus ciferrii</name>
    <dbReference type="NCBI Taxonomy" id="44093"/>
    <lineage>
        <taxon>Eukaryota</taxon>
        <taxon>Fungi</taxon>
        <taxon>Dikarya</taxon>
        <taxon>Ascomycota</taxon>
        <taxon>Saccharomycotina</taxon>
        <taxon>Dipodascomycetes</taxon>
        <taxon>Dipodascales</taxon>
        <taxon>Trichomonascaceae</taxon>
        <taxon>Trichomonascus</taxon>
        <taxon>Trichomonascus ciferrii complex</taxon>
    </lineage>
</organism>
<evidence type="ECO:0000313" key="2">
    <source>
        <dbReference type="Proteomes" id="UP000761534"/>
    </source>
</evidence>
<dbReference type="GO" id="GO:0001228">
    <property type="term" value="F:DNA-binding transcription activator activity, RNA polymerase II-specific"/>
    <property type="evidence" value="ECO:0007669"/>
    <property type="project" value="TreeGrafter"/>
</dbReference>
<proteinExistence type="predicted"/>
<accession>A0A642V2G8</accession>
<reference evidence="1" key="1">
    <citation type="journal article" date="2019" name="G3 (Bethesda)">
        <title>Genome Assemblies of Two Rare Opportunistic Yeast Pathogens: Diutina rugosa (syn. Candida rugosa) and Trichomonascus ciferrii (syn. Candida ciferrii).</title>
        <authorList>
            <person name="Mixao V."/>
            <person name="Saus E."/>
            <person name="Hansen A.P."/>
            <person name="Lass-Florl C."/>
            <person name="Gabaldon T."/>
        </authorList>
    </citation>
    <scope>NUCLEOTIDE SEQUENCE</scope>
    <source>
        <strain evidence="1">CBS 4856</strain>
    </source>
</reference>
<name>A0A642V2G8_9ASCO</name>
<dbReference type="PANTHER" id="PTHR47784">
    <property type="entry name" value="STEROL UPTAKE CONTROL PROTEIN 2"/>
    <property type="match status" value="1"/>
</dbReference>
<sequence>MYHYCTHTARTLILISPYVEDFFLVDYLEKGFKHRFLLDTIYLLTAAHLNHLHPCSEYNQYVAHFSTLAIRGQRAELGQLAETHDPERMEAVAMASSLLSIFSLTCDLDTPFSGLSSSMMSLFKGMSQVFAQLWPYRQDTRFKFLDHHIEMYEKTLPLGEEYIPDIERVFELQKTNTNTYKHAIKRLASLTYVFMNDSQRSYRSFHLSSWIISLSPEFRQLTDDLDPCALVLLARYFYMISTDQSWFMGNYAYKHFLRVYEKIPPLWRPYIHLQSSES</sequence>
<dbReference type="EMBL" id="SWFS01000296">
    <property type="protein sequence ID" value="KAA8910978.1"/>
    <property type="molecule type" value="Genomic_DNA"/>
</dbReference>
<protein>
    <submittedName>
        <fullName evidence="1">Uncharacterized protein</fullName>
    </submittedName>
</protein>
<dbReference type="Proteomes" id="UP000761534">
    <property type="component" value="Unassembled WGS sequence"/>
</dbReference>